<gene>
    <name evidence="1" type="ORF">ACAOBT_LOCUS25783</name>
</gene>
<reference evidence="1" key="1">
    <citation type="submission" date="2022-03" db="EMBL/GenBank/DDBJ databases">
        <authorList>
            <person name="Sayadi A."/>
        </authorList>
    </citation>
    <scope>NUCLEOTIDE SEQUENCE</scope>
</reference>
<dbReference type="AlphaFoldDB" id="A0A9P0LL43"/>
<proteinExistence type="predicted"/>
<name>A0A9P0LL43_ACAOB</name>
<comment type="caution">
    <text evidence="1">The sequence shown here is derived from an EMBL/GenBank/DDBJ whole genome shotgun (WGS) entry which is preliminary data.</text>
</comment>
<accession>A0A9P0LL43</accession>
<evidence type="ECO:0000313" key="2">
    <source>
        <dbReference type="Proteomes" id="UP001152888"/>
    </source>
</evidence>
<dbReference type="Proteomes" id="UP001152888">
    <property type="component" value="Unassembled WGS sequence"/>
</dbReference>
<dbReference type="EMBL" id="CAKOFQ010007421">
    <property type="protein sequence ID" value="CAH2000770.1"/>
    <property type="molecule type" value="Genomic_DNA"/>
</dbReference>
<keyword evidence="2" id="KW-1185">Reference proteome</keyword>
<evidence type="ECO:0000313" key="1">
    <source>
        <dbReference type="EMBL" id="CAH2000770.1"/>
    </source>
</evidence>
<protein>
    <submittedName>
        <fullName evidence="1">Uncharacterized protein</fullName>
    </submittedName>
</protein>
<organism evidence="1 2">
    <name type="scientific">Acanthoscelides obtectus</name>
    <name type="common">Bean weevil</name>
    <name type="synonym">Bruchus obtectus</name>
    <dbReference type="NCBI Taxonomy" id="200917"/>
    <lineage>
        <taxon>Eukaryota</taxon>
        <taxon>Metazoa</taxon>
        <taxon>Ecdysozoa</taxon>
        <taxon>Arthropoda</taxon>
        <taxon>Hexapoda</taxon>
        <taxon>Insecta</taxon>
        <taxon>Pterygota</taxon>
        <taxon>Neoptera</taxon>
        <taxon>Endopterygota</taxon>
        <taxon>Coleoptera</taxon>
        <taxon>Polyphaga</taxon>
        <taxon>Cucujiformia</taxon>
        <taxon>Chrysomeloidea</taxon>
        <taxon>Chrysomelidae</taxon>
        <taxon>Bruchinae</taxon>
        <taxon>Bruchini</taxon>
        <taxon>Acanthoscelides</taxon>
    </lineage>
</organism>
<dbReference type="OrthoDB" id="6767230at2759"/>
<sequence length="50" mass="5393">MCNLMLGEPKGTGMELQKCCQMLLKAYAHHALNLSISKSSSVQAVRNTVG</sequence>